<reference evidence="2" key="1">
    <citation type="submission" date="2014-04" db="EMBL/GenBank/DDBJ databases">
        <title>Evolutionary Origins and Diversification of the Mycorrhizal Mutualists.</title>
        <authorList>
            <consortium name="DOE Joint Genome Institute"/>
            <consortium name="Mycorrhizal Genomics Consortium"/>
            <person name="Kohler A."/>
            <person name="Kuo A."/>
            <person name="Nagy L.G."/>
            <person name="Floudas D."/>
            <person name="Copeland A."/>
            <person name="Barry K.W."/>
            <person name="Cichocki N."/>
            <person name="Veneault-Fourrey C."/>
            <person name="LaButti K."/>
            <person name="Lindquist E.A."/>
            <person name="Lipzen A."/>
            <person name="Lundell T."/>
            <person name="Morin E."/>
            <person name="Murat C."/>
            <person name="Riley R."/>
            <person name="Ohm R."/>
            <person name="Sun H."/>
            <person name="Tunlid A."/>
            <person name="Henrissat B."/>
            <person name="Grigoriev I.V."/>
            <person name="Hibbett D.S."/>
            <person name="Martin F."/>
        </authorList>
    </citation>
    <scope>NUCLEOTIDE SEQUENCE [LARGE SCALE GENOMIC DNA]</scope>
    <source>
        <strain evidence="2">FD-334 SS-4</strain>
    </source>
</reference>
<proteinExistence type="predicted"/>
<evidence type="ECO:0000313" key="1">
    <source>
        <dbReference type="EMBL" id="KJA21130.1"/>
    </source>
</evidence>
<organism evidence="1 2">
    <name type="scientific">Hypholoma sublateritium (strain FD-334 SS-4)</name>
    <dbReference type="NCBI Taxonomy" id="945553"/>
    <lineage>
        <taxon>Eukaryota</taxon>
        <taxon>Fungi</taxon>
        <taxon>Dikarya</taxon>
        <taxon>Basidiomycota</taxon>
        <taxon>Agaricomycotina</taxon>
        <taxon>Agaricomycetes</taxon>
        <taxon>Agaricomycetidae</taxon>
        <taxon>Agaricales</taxon>
        <taxon>Agaricineae</taxon>
        <taxon>Strophariaceae</taxon>
        <taxon>Hypholoma</taxon>
    </lineage>
</organism>
<dbReference type="AlphaFoldDB" id="A0A0D2PMQ7"/>
<name>A0A0D2PMQ7_HYPSF</name>
<sequence length="150" mass="16886">MPRCLHPNMLCSVHTQDMCRGAYSLNGQLIGTNGERQRECGLRARIMFIREKCQSAVFALIHKSNARVPWNRELDDFSDTVPLAEALTAFWILHPRLHCQLSSPPESGASCCRPRKGLLIASRSPTRPCPAVPEGLARWPLLSSPLERRR</sequence>
<gene>
    <name evidence="1" type="ORF">HYPSUDRAFT_762538</name>
</gene>
<accession>A0A0D2PMQ7</accession>
<evidence type="ECO:0000313" key="2">
    <source>
        <dbReference type="Proteomes" id="UP000054270"/>
    </source>
</evidence>
<protein>
    <submittedName>
        <fullName evidence="1">Uncharacterized protein</fullName>
    </submittedName>
</protein>
<keyword evidence="2" id="KW-1185">Reference proteome</keyword>
<dbReference type="EMBL" id="KN817561">
    <property type="protein sequence ID" value="KJA21130.1"/>
    <property type="molecule type" value="Genomic_DNA"/>
</dbReference>
<dbReference type="Proteomes" id="UP000054270">
    <property type="component" value="Unassembled WGS sequence"/>
</dbReference>